<gene>
    <name evidence="1" type="ORF">GCM10009007_14980</name>
</gene>
<sequence>MLEVNAVTLLQLAMSQIQAQATAKDIRLELNRTMDNLFEHTWVWGDAGMLTRAFMNLLTNAVRYSDSGRRLHITVSGHEHQSSALCHP</sequence>
<dbReference type="Proteomes" id="UP000614287">
    <property type="component" value="Unassembled WGS sequence"/>
</dbReference>
<dbReference type="InterPro" id="IPR036890">
    <property type="entry name" value="HATPase_C_sf"/>
</dbReference>
<comment type="caution">
    <text evidence="1">The sequence shown here is derived from an EMBL/GenBank/DDBJ whole genome shotgun (WGS) entry which is preliminary data.</text>
</comment>
<keyword evidence="2" id="KW-1185">Reference proteome</keyword>
<evidence type="ECO:0000313" key="2">
    <source>
        <dbReference type="Proteomes" id="UP000614287"/>
    </source>
</evidence>
<proteinExistence type="predicted"/>
<evidence type="ECO:0000313" key="1">
    <source>
        <dbReference type="EMBL" id="GHA74898.1"/>
    </source>
</evidence>
<dbReference type="SUPFAM" id="SSF55874">
    <property type="entry name" value="ATPase domain of HSP90 chaperone/DNA topoisomerase II/histidine kinase"/>
    <property type="match status" value="1"/>
</dbReference>
<organism evidence="1 2">
    <name type="scientific">Formosimonas limnophila</name>
    <dbReference type="NCBI Taxonomy" id="1384487"/>
    <lineage>
        <taxon>Bacteria</taxon>
        <taxon>Pseudomonadati</taxon>
        <taxon>Pseudomonadota</taxon>
        <taxon>Betaproteobacteria</taxon>
        <taxon>Burkholderiales</taxon>
        <taxon>Burkholderiaceae</taxon>
        <taxon>Formosimonas</taxon>
    </lineage>
</organism>
<dbReference type="EMBL" id="BMZG01000007">
    <property type="protein sequence ID" value="GHA74898.1"/>
    <property type="molecule type" value="Genomic_DNA"/>
</dbReference>
<dbReference type="Gene3D" id="3.30.565.10">
    <property type="entry name" value="Histidine kinase-like ATPase, C-terminal domain"/>
    <property type="match status" value="1"/>
</dbReference>
<accession>A0A8J3G049</accession>
<name>A0A8J3G049_9BURK</name>
<dbReference type="RefSeq" id="WP_189493325.1">
    <property type="nucleotide sequence ID" value="NZ_BMZG01000007.1"/>
</dbReference>
<reference evidence="1" key="1">
    <citation type="journal article" date="2014" name="Int. J. Syst. Evol. Microbiol.">
        <title>Complete genome sequence of Corynebacterium casei LMG S-19264T (=DSM 44701T), isolated from a smear-ripened cheese.</title>
        <authorList>
            <consortium name="US DOE Joint Genome Institute (JGI-PGF)"/>
            <person name="Walter F."/>
            <person name="Albersmeier A."/>
            <person name="Kalinowski J."/>
            <person name="Ruckert C."/>
        </authorList>
    </citation>
    <scope>NUCLEOTIDE SEQUENCE</scope>
    <source>
        <strain evidence="1">KCTC 32501</strain>
    </source>
</reference>
<reference evidence="1" key="2">
    <citation type="submission" date="2020-09" db="EMBL/GenBank/DDBJ databases">
        <authorList>
            <person name="Sun Q."/>
            <person name="Kim S."/>
        </authorList>
    </citation>
    <scope>NUCLEOTIDE SEQUENCE</scope>
    <source>
        <strain evidence="1">KCTC 32501</strain>
    </source>
</reference>
<protein>
    <submittedName>
        <fullName evidence="1">Uncharacterized protein</fullName>
    </submittedName>
</protein>
<dbReference type="AlphaFoldDB" id="A0A8J3G049"/>